<proteinExistence type="predicted"/>
<protein>
    <submittedName>
        <fullName evidence="2">Uncharacterized protein</fullName>
    </submittedName>
</protein>
<name>A0ABD0QPG2_CIRMR</name>
<comment type="caution">
    <text evidence="2">The sequence shown here is derived from an EMBL/GenBank/DDBJ whole genome shotgun (WGS) entry which is preliminary data.</text>
</comment>
<dbReference type="Proteomes" id="UP001529510">
    <property type="component" value="Unassembled WGS sequence"/>
</dbReference>
<evidence type="ECO:0000313" key="2">
    <source>
        <dbReference type="EMBL" id="KAL0188001.1"/>
    </source>
</evidence>
<gene>
    <name evidence="2" type="ORF">M9458_015100</name>
</gene>
<keyword evidence="1" id="KW-0812">Transmembrane</keyword>
<keyword evidence="1" id="KW-0472">Membrane</keyword>
<dbReference type="AlphaFoldDB" id="A0ABD0QPG2"/>
<dbReference type="EMBL" id="JAMKFB020000007">
    <property type="protein sequence ID" value="KAL0188001.1"/>
    <property type="molecule type" value="Genomic_DNA"/>
</dbReference>
<keyword evidence="3" id="KW-1185">Reference proteome</keyword>
<feature type="non-terminal residue" evidence="2">
    <location>
        <position position="1"/>
    </location>
</feature>
<evidence type="ECO:0000313" key="3">
    <source>
        <dbReference type="Proteomes" id="UP001529510"/>
    </source>
</evidence>
<keyword evidence="1" id="KW-1133">Transmembrane helix</keyword>
<sequence>VGIQSPDEGYRAGDMALLGFVMAALLVLCLIVIGYLISRVKKGNPDAFKSEVSIFSSKL</sequence>
<organism evidence="2 3">
    <name type="scientific">Cirrhinus mrigala</name>
    <name type="common">Mrigala</name>
    <dbReference type="NCBI Taxonomy" id="683832"/>
    <lineage>
        <taxon>Eukaryota</taxon>
        <taxon>Metazoa</taxon>
        <taxon>Chordata</taxon>
        <taxon>Craniata</taxon>
        <taxon>Vertebrata</taxon>
        <taxon>Euteleostomi</taxon>
        <taxon>Actinopterygii</taxon>
        <taxon>Neopterygii</taxon>
        <taxon>Teleostei</taxon>
        <taxon>Ostariophysi</taxon>
        <taxon>Cypriniformes</taxon>
        <taxon>Cyprinidae</taxon>
        <taxon>Labeoninae</taxon>
        <taxon>Labeonini</taxon>
        <taxon>Cirrhinus</taxon>
    </lineage>
</organism>
<reference evidence="2 3" key="1">
    <citation type="submission" date="2024-05" db="EMBL/GenBank/DDBJ databases">
        <title>Genome sequencing and assembly of Indian major carp, Cirrhinus mrigala (Hamilton, 1822).</title>
        <authorList>
            <person name="Mohindra V."/>
            <person name="Chowdhury L.M."/>
            <person name="Lal K."/>
            <person name="Jena J.K."/>
        </authorList>
    </citation>
    <scope>NUCLEOTIDE SEQUENCE [LARGE SCALE GENOMIC DNA]</scope>
    <source>
        <strain evidence="2">CM1030</strain>
        <tissue evidence="2">Blood</tissue>
    </source>
</reference>
<accession>A0ABD0QPG2</accession>
<evidence type="ECO:0000256" key="1">
    <source>
        <dbReference type="SAM" id="Phobius"/>
    </source>
</evidence>
<feature type="transmembrane region" description="Helical" evidence="1">
    <location>
        <begin position="15"/>
        <end position="37"/>
    </location>
</feature>
<feature type="non-terminal residue" evidence="2">
    <location>
        <position position="59"/>
    </location>
</feature>